<dbReference type="EMBL" id="LWLN01000001">
    <property type="protein sequence ID" value="OLZ42471.1"/>
    <property type="molecule type" value="Genomic_DNA"/>
</dbReference>
<dbReference type="Proteomes" id="UP000189370">
    <property type="component" value="Unassembled WGS sequence"/>
</dbReference>
<dbReference type="OrthoDB" id="85118at2157"/>
<comment type="cofactor">
    <cofactor evidence="8">
        <name>Zn(2+)</name>
        <dbReference type="ChEBI" id="CHEBI:29105"/>
    </cofactor>
    <text evidence="8">Binds 2 Zn(2+) ions.</text>
</comment>
<feature type="region of interest" description="Disordered" evidence="9">
    <location>
        <begin position="276"/>
        <end position="312"/>
    </location>
</feature>
<name>A0A1S8B0X6_9EURY</name>
<keyword evidence="3 8" id="KW-0540">Nuclease</keyword>
<dbReference type="SUPFAM" id="SSF56281">
    <property type="entry name" value="Metallo-hydrolase/oxidoreductase"/>
    <property type="match status" value="1"/>
</dbReference>
<feature type="binding site" evidence="8">
    <location>
        <position position="65"/>
    </location>
    <ligand>
        <name>Zn(2+)</name>
        <dbReference type="ChEBI" id="CHEBI:29105"/>
        <label>2</label>
        <note>catalytic</note>
    </ligand>
</feature>
<keyword evidence="12" id="KW-1185">Reference proteome</keyword>
<gene>
    <name evidence="8" type="primary">rnz</name>
    <name evidence="11" type="ORF">A6E15_16545</name>
</gene>
<dbReference type="PANTHER" id="PTHR46018:SF2">
    <property type="entry name" value="ZINC PHOSPHODIESTERASE ELAC PROTEIN 1"/>
    <property type="match status" value="1"/>
</dbReference>
<reference evidence="12" key="1">
    <citation type="submission" date="2016-04" db="EMBL/GenBank/DDBJ databases">
        <authorList>
            <person name="Chen S.-C."/>
            <person name="Lai M.-C."/>
        </authorList>
    </citation>
    <scope>NUCLEOTIDE SEQUENCE [LARGE SCALE GENOMIC DNA]</scope>
    <source>
        <strain evidence="12">AB14</strain>
    </source>
</reference>
<evidence type="ECO:0000256" key="5">
    <source>
        <dbReference type="ARBA" id="ARBA00022759"/>
    </source>
</evidence>
<dbReference type="HAMAP" id="MF_01818">
    <property type="entry name" value="RNase_Z_BN"/>
    <property type="match status" value="1"/>
</dbReference>
<comment type="caution">
    <text evidence="11">The sequence shown here is derived from an EMBL/GenBank/DDBJ whole genome shotgun (WGS) entry which is preliminary data.</text>
</comment>
<evidence type="ECO:0000256" key="8">
    <source>
        <dbReference type="HAMAP-Rule" id="MF_01818"/>
    </source>
</evidence>
<dbReference type="GO" id="GO:0008270">
    <property type="term" value="F:zinc ion binding"/>
    <property type="evidence" value="ECO:0007669"/>
    <property type="project" value="UniProtKB-UniRule"/>
</dbReference>
<accession>A0A1S8B0X6</accession>
<dbReference type="NCBIfam" id="TIGR02651">
    <property type="entry name" value="RNase_Z"/>
    <property type="match status" value="1"/>
</dbReference>
<evidence type="ECO:0000256" key="3">
    <source>
        <dbReference type="ARBA" id="ARBA00022722"/>
    </source>
</evidence>
<comment type="catalytic activity">
    <reaction evidence="8">
        <text>Endonucleolytic cleavage of RNA, removing extra 3' nucleotides from tRNA precursor, generating 3' termini of tRNAs. A 3'-hydroxy group is left at the tRNA terminus and a 5'-phosphoryl group is left at the trailer molecule.</text>
        <dbReference type="EC" id="3.1.26.11"/>
    </reaction>
</comment>
<keyword evidence="4 8" id="KW-0479">Metal-binding</keyword>
<comment type="similarity">
    <text evidence="8">Belongs to the RNase Z family.</text>
</comment>
<comment type="subunit">
    <text evidence="1 8">Homodimer.</text>
</comment>
<feature type="binding site" evidence="8">
    <location>
        <position position="66"/>
    </location>
    <ligand>
        <name>Zn(2+)</name>
        <dbReference type="ChEBI" id="CHEBI:29105"/>
        <label>2</label>
        <note>catalytic</note>
    </ligand>
</feature>
<dbReference type="InterPro" id="IPR013471">
    <property type="entry name" value="RNase_Z/BN"/>
</dbReference>
<evidence type="ECO:0000313" key="11">
    <source>
        <dbReference type="EMBL" id="OLZ42471.1"/>
    </source>
</evidence>
<dbReference type="InterPro" id="IPR001279">
    <property type="entry name" value="Metallo-B-lactamas"/>
</dbReference>
<feature type="binding site" evidence="8">
    <location>
        <position position="63"/>
    </location>
    <ligand>
        <name>Zn(2+)</name>
        <dbReference type="ChEBI" id="CHEBI:29105"/>
        <label>1</label>
        <note>catalytic</note>
    </ligand>
</feature>
<dbReference type="AlphaFoldDB" id="A0A1S8B0X6"/>
<keyword evidence="2 8" id="KW-0819">tRNA processing</keyword>
<keyword evidence="6 8" id="KW-0378">Hydrolase</keyword>
<dbReference type="CDD" id="cd07717">
    <property type="entry name" value="RNaseZ_ZiPD-like_MBL-fold"/>
    <property type="match status" value="1"/>
</dbReference>
<evidence type="ECO:0000313" key="12">
    <source>
        <dbReference type="Proteomes" id="UP000189370"/>
    </source>
</evidence>
<feature type="binding site" evidence="8">
    <location>
        <position position="210"/>
    </location>
    <ligand>
        <name>Zn(2+)</name>
        <dbReference type="ChEBI" id="CHEBI:29105"/>
        <label>2</label>
        <note>catalytic</note>
    </ligand>
</feature>
<keyword evidence="5 8" id="KW-0255">Endonuclease</keyword>
<evidence type="ECO:0000256" key="7">
    <source>
        <dbReference type="ARBA" id="ARBA00022833"/>
    </source>
</evidence>
<dbReference type="SMART" id="SM00849">
    <property type="entry name" value="Lactamase_B"/>
    <property type="match status" value="1"/>
</dbReference>
<dbReference type="PANTHER" id="PTHR46018">
    <property type="entry name" value="ZINC PHOSPHODIESTERASE ELAC PROTEIN 1"/>
    <property type="match status" value="1"/>
</dbReference>
<feature type="domain" description="Metallo-beta-lactamase" evidence="10">
    <location>
        <begin position="20"/>
        <end position="246"/>
    </location>
</feature>
<dbReference type="STRING" id="301967.A6E15_16545"/>
<feature type="active site" description="Proton acceptor" evidence="8">
    <location>
        <position position="65"/>
    </location>
</feature>
<evidence type="ECO:0000256" key="1">
    <source>
        <dbReference type="ARBA" id="ARBA00011738"/>
    </source>
</evidence>
<comment type="function">
    <text evidence="8">Zinc phosphodiesterase, which displays some tRNA 3'-processing endonuclease activity. Probably involved in tRNA maturation, by removing a 3'-trailer from precursor tRNA.</text>
</comment>
<proteinExistence type="inferred from homology"/>
<protein>
    <recommendedName>
        <fullName evidence="8">Ribonuclease Z</fullName>
        <shortName evidence="8">RNase Z</shortName>
        <ecNumber evidence="8">3.1.26.11</ecNumber>
    </recommendedName>
    <alternativeName>
        <fullName evidence="8">tRNA 3 endonuclease</fullName>
    </alternativeName>
    <alternativeName>
        <fullName evidence="8">tRNase Z</fullName>
    </alternativeName>
</protein>
<evidence type="ECO:0000259" key="10">
    <source>
        <dbReference type="SMART" id="SM00849"/>
    </source>
</evidence>
<dbReference type="EC" id="3.1.26.11" evidence="8"/>
<evidence type="ECO:0000256" key="4">
    <source>
        <dbReference type="ARBA" id="ARBA00022723"/>
    </source>
</evidence>
<feature type="binding site" evidence="8">
    <location>
        <position position="268"/>
    </location>
    <ligand>
        <name>Zn(2+)</name>
        <dbReference type="ChEBI" id="CHEBI:29105"/>
        <label>2</label>
        <note>catalytic</note>
    </ligand>
</feature>
<evidence type="ECO:0000256" key="9">
    <source>
        <dbReference type="SAM" id="MobiDB-lite"/>
    </source>
</evidence>
<dbReference type="Gene3D" id="3.60.15.10">
    <property type="entry name" value="Ribonuclease Z/Hydroxyacylglutathione hydrolase-like"/>
    <property type="match status" value="1"/>
</dbReference>
<keyword evidence="7 8" id="KW-0862">Zinc</keyword>
<sequence length="312" mass="34033">MPLRVTFLGTAGAIPTTDRNPSSVFVAREGEELLFDAGEGTQRQMMRFSTGFSVSQLFVTHCHGDHVLGIPGLLQTMAFNDREEPLAIHTPHGTRQRITELVTALGNRPSFPVRINEVGAGDVAYRADEYEIRAFETDHDTRSVGYALVEDDRKGRFDRERAEELGVPVGPAFSKLHEGESVELEDGTVVDPEQVVGDPRPGRSIVYTGDTRPTEATITAAEDPDLLIHDGTFADDMADRAAETAHATARQAAEMANRAGADRLALMHLSSRYAGSTADHESQAREVFTGDPDAVFVPDDGDRLEIPYPDSE</sequence>
<dbReference type="GO" id="GO:0042781">
    <property type="term" value="F:3'-tRNA processing endoribonuclease activity"/>
    <property type="evidence" value="ECO:0007669"/>
    <property type="project" value="UniProtKB-UniRule"/>
</dbReference>
<organism evidence="11 12">
    <name type="scientific">Natrinema saccharevitans</name>
    <dbReference type="NCBI Taxonomy" id="301967"/>
    <lineage>
        <taxon>Archaea</taxon>
        <taxon>Methanobacteriati</taxon>
        <taxon>Methanobacteriota</taxon>
        <taxon>Stenosarchaea group</taxon>
        <taxon>Halobacteria</taxon>
        <taxon>Halobacteriales</taxon>
        <taxon>Natrialbaceae</taxon>
        <taxon>Natrinema</taxon>
    </lineage>
</organism>
<evidence type="ECO:0000256" key="2">
    <source>
        <dbReference type="ARBA" id="ARBA00022694"/>
    </source>
</evidence>
<feature type="binding site" evidence="8">
    <location>
        <position position="61"/>
    </location>
    <ligand>
        <name>Zn(2+)</name>
        <dbReference type="ChEBI" id="CHEBI:29105"/>
        <label>1</label>
        <note>catalytic</note>
    </ligand>
</feature>
<dbReference type="NCBIfam" id="NF000801">
    <property type="entry name" value="PRK00055.1-3"/>
    <property type="match status" value="1"/>
</dbReference>
<dbReference type="RefSeq" id="WP_076147918.1">
    <property type="nucleotide sequence ID" value="NZ_LWLN01000001.1"/>
</dbReference>
<feature type="binding site" evidence="8">
    <location>
        <position position="210"/>
    </location>
    <ligand>
        <name>Zn(2+)</name>
        <dbReference type="ChEBI" id="CHEBI:29105"/>
        <label>1</label>
        <note>catalytic</note>
    </ligand>
</feature>
<feature type="binding site" evidence="8">
    <location>
        <position position="139"/>
    </location>
    <ligand>
        <name>Zn(2+)</name>
        <dbReference type="ChEBI" id="CHEBI:29105"/>
        <label>1</label>
        <note>catalytic</note>
    </ligand>
</feature>
<evidence type="ECO:0000256" key="6">
    <source>
        <dbReference type="ARBA" id="ARBA00022801"/>
    </source>
</evidence>
<dbReference type="InterPro" id="IPR036866">
    <property type="entry name" value="RibonucZ/Hydroxyglut_hydro"/>
</dbReference>
<dbReference type="Pfam" id="PF00753">
    <property type="entry name" value="Lactamase_B"/>
    <property type="match status" value="1"/>
</dbReference>